<evidence type="ECO:0000259" key="12">
    <source>
        <dbReference type="PROSITE" id="PS50137"/>
    </source>
</evidence>
<dbReference type="Gene3D" id="3.30.160.20">
    <property type="match status" value="1"/>
</dbReference>
<evidence type="ECO:0000313" key="14">
    <source>
        <dbReference type="Proteomes" id="UP000324965"/>
    </source>
</evidence>
<dbReference type="PROSITE" id="PS50137">
    <property type="entry name" value="DS_RBD"/>
    <property type="match status" value="2"/>
</dbReference>
<dbReference type="InterPro" id="IPR036890">
    <property type="entry name" value="HATPase_C_sf"/>
</dbReference>
<feature type="domain" description="DRBM" evidence="12">
    <location>
        <begin position="247"/>
        <end position="312"/>
    </location>
</feature>
<comment type="similarity">
    <text evidence="2">Belongs to the ribonuclease III family.</text>
</comment>
<keyword evidence="14" id="KW-1185">Reference proteome</keyword>
<dbReference type="CDD" id="cd00075">
    <property type="entry name" value="HATPase"/>
    <property type="match status" value="1"/>
</dbReference>
<dbReference type="GO" id="GO:0004673">
    <property type="term" value="F:protein histidine kinase activity"/>
    <property type="evidence" value="ECO:0007669"/>
    <property type="project" value="UniProtKB-EC"/>
</dbReference>
<dbReference type="SMART" id="SM00387">
    <property type="entry name" value="HATPase_c"/>
    <property type="match status" value="1"/>
</dbReference>
<keyword evidence="4" id="KW-0808">Transferase</keyword>
<dbReference type="EC" id="2.7.13.3" evidence="3"/>
<dbReference type="GO" id="GO:0004525">
    <property type="term" value="F:ribonuclease III activity"/>
    <property type="evidence" value="ECO:0007669"/>
    <property type="project" value="InterPro"/>
</dbReference>
<dbReference type="InterPro" id="IPR014720">
    <property type="entry name" value="dsRBD_dom"/>
</dbReference>
<feature type="domain" description="DRBM" evidence="12">
    <location>
        <begin position="498"/>
        <end position="571"/>
    </location>
</feature>
<dbReference type="Pfam" id="PF02518">
    <property type="entry name" value="HATPase_c"/>
    <property type="match status" value="1"/>
</dbReference>
<dbReference type="PANTHER" id="PTHR44936:SF10">
    <property type="entry name" value="SENSOR PROTEIN RSTB"/>
    <property type="match status" value="1"/>
</dbReference>
<dbReference type="Gene3D" id="1.10.1520.10">
    <property type="entry name" value="Ribonuclease III domain"/>
    <property type="match status" value="2"/>
</dbReference>
<keyword evidence="5" id="KW-0547">Nucleotide-binding</keyword>
<protein>
    <recommendedName>
        <fullName evidence="3">histidine kinase</fullName>
        <ecNumber evidence="3">2.7.13.3</ecNumber>
    </recommendedName>
</protein>
<dbReference type="SUPFAM" id="SSF55874">
    <property type="entry name" value="ATPase domain of HSP90 chaperone/DNA topoisomerase II/histidine kinase"/>
    <property type="match status" value="1"/>
</dbReference>
<evidence type="ECO:0000256" key="8">
    <source>
        <dbReference type="ARBA" id="ARBA00022884"/>
    </source>
</evidence>
<keyword evidence="9" id="KW-0902">Two-component regulatory system</keyword>
<dbReference type="GO" id="GO:0006396">
    <property type="term" value="P:RNA processing"/>
    <property type="evidence" value="ECO:0007669"/>
    <property type="project" value="InterPro"/>
</dbReference>
<keyword evidence="8 10" id="KW-0694">RNA-binding</keyword>
<evidence type="ECO:0000256" key="3">
    <source>
        <dbReference type="ARBA" id="ARBA00012438"/>
    </source>
</evidence>
<dbReference type="SMART" id="SM00358">
    <property type="entry name" value="DSRM"/>
    <property type="match status" value="2"/>
</dbReference>
<dbReference type="InterPro" id="IPR050980">
    <property type="entry name" value="2C_sensor_his_kinase"/>
</dbReference>
<dbReference type="Proteomes" id="UP000324965">
    <property type="component" value="Unassembled WGS sequence"/>
</dbReference>
<dbReference type="Pfam" id="PF00035">
    <property type="entry name" value="dsrm"/>
    <property type="match status" value="1"/>
</dbReference>
<dbReference type="OrthoDB" id="4567607at2"/>
<dbReference type="CDD" id="cd10845">
    <property type="entry name" value="DSRM_RNAse_III_family"/>
    <property type="match status" value="1"/>
</dbReference>
<dbReference type="PANTHER" id="PTHR44936">
    <property type="entry name" value="SENSOR PROTEIN CREC"/>
    <property type="match status" value="1"/>
</dbReference>
<accession>A0A5B0B1F8</accession>
<dbReference type="InterPro" id="IPR036389">
    <property type="entry name" value="RNase_III_sf"/>
</dbReference>
<gene>
    <name evidence="13" type="ORF">FGF04_17810</name>
</gene>
<dbReference type="GO" id="GO:0005524">
    <property type="term" value="F:ATP binding"/>
    <property type="evidence" value="ECO:0007669"/>
    <property type="project" value="UniProtKB-KW"/>
</dbReference>
<dbReference type="GO" id="GO:0000160">
    <property type="term" value="P:phosphorelay signal transduction system"/>
    <property type="evidence" value="ECO:0007669"/>
    <property type="project" value="UniProtKB-KW"/>
</dbReference>
<keyword evidence="6" id="KW-0418">Kinase</keyword>
<dbReference type="PRINTS" id="PR00344">
    <property type="entry name" value="BCTRLSENSOR"/>
</dbReference>
<dbReference type="SUPFAM" id="SSF54768">
    <property type="entry name" value="dsRNA-binding domain-like"/>
    <property type="match status" value="2"/>
</dbReference>
<dbReference type="Gene3D" id="3.30.565.10">
    <property type="entry name" value="Histidine kinase-like ATPase, C-terminal domain"/>
    <property type="match status" value="1"/>
</dbReference>
<dbReference type="PROSITE" id="PS50109">
    <property type="entry name" value="HIS_KIN"/>
    <property type="match status" value="1"/>
</dbReference>
<evidence type="ECO:0000256" key="7">
    <source>
        <dbReference type="ARBA" id="ARBA00022840"/>
    </source>
</evidence>
<reference evidence="13 14" key="1">
    <citation type="submission" date="2019-05" db="EMBL/GenBank/DDBJ databases">
        <authorList>
            <person name="Hariharan J."/>
            <person name="Choudoir M.J."/>
            <person name="Diebold P."/>
            <person name="Panke-Buisse K."/>
            <person name="Buckley D.H."/>
        </authorList>
    </citation>
    <scope>NUCLEOTIDE SEQUENCE [LARGE SCALE GENOMIC DNA]</scope>
    <source>
        <strain evidence="13 14">SUN51</strain>
    </source>
</reference>
<organism evidence="13 14">
    <name type="scientific">Streptomyces apricus</name>
    <dbReference type="NCBI Taxonomy" id="1828112"/>
    <lineage>
        <taxon>Bacteria</taxon>
        <taxon>Bacillati</taxon>
        <taxon>Actinomycetota</taxon>
        <taxon>Actinomycetes</taxon>
        <taxon>Kitasatosporales</taxon>
        <taxon>Streptomycetaceae</taxon>
        <taxon>Streptomyces</taxon>
    </lineage>
</organism>
<name>A0A5B0B1F8_9ACTN</name>
<sequence length="1063" mass="114204">MQPQPHDVNRQGHPHAGAATLKKLIESIACGEESDRMPPPLGHNDLSGAGKCNGDGGRVTAASDDGYGRARLGWLEQPAEMRVEEAAPAFKCLSTLGLTAPRRGVRNAIAVALVHRSYYYENQDSLPGITQVSLDALNRLGDAFLQKLAAVESYRNTADPTSATMSKDVARIVSTFPAWTTGQEWLRKSAALSIGLNRKNLTPKITAALCRQIIGVLCLEGEEEVAKRLLQDHLISQRREMESSISDPKTVLYEVLGSDAVTFEYEQEGPDHDLVFRAAVTDKRHRIGQGSGRSKKAAAQHAALDFLQRHAPQIFTARNETATRRRPAQEIPAPGAHSQTVSQVQRFFSLPDTSRPLLSQALVHSSWAYENRIQLASCQQQDYQVLAYLGSRVLIYEHLLATARNAVVDPLDKFEFNTLPNEVYNAAFEQAGLASGLLLGAGQRSLGIPVEVGADVLQAVIGAISAAGEFQGTLADRWPTEWAKVWQLAVPSAPRPVDPTTRLQRAASAMKLHVTYEDRASGPDHARKFTAVAVLDSGPLGVHFRVEGTPVAGKTPAKHSASLAVLSVLDRLADGSPARSFDGANERDRSLARILLAQQAFVLDSAPVPTQRWVGSRLFGLHLASDASELLKWAIGVDELLGLDLPLQPGSHLRDAFRKAVEKPTDPDNTLNTALARAIDTLEQVEAPEDLTQAHIQQLVQLCDVYRCLGADDSDISLPDLADEWRILHRGRLKTTTPPPAAQLSGRDRAVLDAALSTLTSSGGEISAEFLSAKPLHLRFRSTQPPSRGVMEDFCTLWSRASRTAIVKAAEHGIDVIVTTPNVPNHPGPIAEAVMAALRPSPEPYRAAVADLLHDLKNQLVAARLASSQSAESRTARLQQQLTASRHLDEAHALALRLRAATSMLTPAESESVELGSFLRHYAGVVLTRLPPSISLSVPEARSAVHVAMDARSLTATLDNLVSNAIEALRDGGAITMAWTADEYEAVVEIADNGPGLPPDVTAALNTGKRVRSTKSGGNGLGLLGVCSLLARAGGHLSPAPTASGTAWLITLPLTTPTTSEPA</sequence>
<dbReference type="InterPro" id="IPR005467">
    <property type="entry name" value="His_kinase_dom"/>
</dbReference>
<feature type="domain" description="Histidine kinase" evidence="11">
    <location>
        <begin position="851"/>
        <end position="1056"/>
    </location>
</feature>
<dbReference type="SUPFAM" id="SSF69065">
    <property type="entry name" value="RNase III domain-like"/>
    <property type="match status" value="2"/>
</dbReference>
<evidence type="ECO:0000256" key="6">
    <source>
        <dbReference type="ARBA" id="ARBA00022777"/>
    </source>
</evidence>
<evidence type="ECO:0000256" key="1">
    <source>
        <dbReference type="ARBA" id="ARBA00000085"/>
    </source>
</evidence>
<proteinExistence type="inferred from homology"/>
<evidence type="ECO:0000256" key="2">
    <source>
        <dbReference type="ARBA" id="ARBA00010183"/>
    </source>
</evidence>
<keyword evidence="7" id="KW-0067">ATP-binding</keyword>
<evidence type="ECO:0000256" key="10">
    <source>
        <dbReference type="PROSITE-ProRule" id="PRU00266"/>
    </source>
</evidence>
<evidence type="ECO:0000313" key="13">
    <source>
        <dbReference type="EMBL" id="KAA0935844.1"/>
    </source>
</evidence>
<evidence type="ECO:0000256" key="5">
    <source>
        <dbReference type="ARBA" id="ARBA00022741"/>
    </source>
</evidence>
<dbReference type="AlphaFoldDB" id="A0A5B0B1F8"/>
<evidence type="ECO:0000256" key="9">
    <source>
        <dbReference type="ARBA" id="ARBA00023012"/>
    </source>
</evidence>
<comment type="catalytic activity">
    <reaction evidence="1">
        <text>ATP + protein L-histidine = ADP + protein N-phospho-L-histidine.</text>
        <dbReference type="EC" id="2.7.13.3"/>
    </reaction>
</comment>
<comment type="caution">
    <text evidence="13">The sequence shown here is derived from an EMBL/GenBank/DDBJ whole genome shotgun (WGS) entry which is preliminary data.</text>
</comment>
<evidence type="ECO:0000256" key="4">
    <source>
        <dbReference type="ARBA" id="ARBA00022679"/>
    </source>
</evidence>
<dbReference type="InterPro" id="IPR003594">
    <property type="entry name" value="HATPase_dom"/>
</dbReference>
<dbReference type="InterPro" id="IPR004358">
    <property type="entry name" value="Sig_transdc_His_kin-like_C"/>
</dbReference>
<dbReference type="GO" id="GO:0003723">
    <property type="term" value="F:RNA binding"/>
    <property type="evidence" value="ECO:0007669"/>
    <property type="project" value="UniProtKB-UniRule"/>
</dbReference>
<dbReference type="EMBL" id="VDFC01000040">
    <property type="protein sequence ID" value="KAA0935844.1"/>
    <property type="molecule type" value="Genomic_DNA"/>
</dbReference>
<evidence type="ECO:0000259" key="11">
    <source>
        <dbReference type="PROSITE" id="PS50109"/>
    </source>
</evidence>